<dbReference type="SMART" id="SM00020">
    <property type="entry name" value="Tryp_SPc"/>
    <property type="match status" value="1"/>
</dbReference>
<dbReference type="InterPro" id="IPR001254">
    <property type="entry name" value="Trypsin_dom"/>
</dbReference>
<dbReference type="GO" id="GO:0006508">
    <property type="term" value="P:proteolysis"/>
    <property type="evidence" value="ECO:0007669"/>
    <property type="project" value="InterPro"/>
</dbReference>
<feature type="domain" description="Peptidase S1" evidence="4">
    <location>
        <begin position="107"/>
        <end position="336"/>
    </location>
</feature>
<keyword evidence="5" id="KW-1185">Reference proteome</keyword>
<dbReference type="InterPro" id="IPR009003">
    <property type="entry name" value="Peptidase_S1_PA"/>
</dbReference>
<evidence type="ECO:0000313" key="5">
    <source>
        <dbReference type="Proteomes" id="UP001165740"/>
    </source>
</evidence>
<dbReference type="PANTHER" id="PTHR24252:SF7">
    <property type="entry name" value="HYALIN"/>
    <property type="match status" value="1"/>
</dbReference>
<feature type="compositionally biased region" description="Pro residues" evidence="2">
    <location>
        <begin position="37"/>
        <end position="49"/>
    </location>
</feature>
<dbReference type="OMA" id="ADIEMAH"/>
<evidence type="ECO:0000256" key="2">
    <source>
        <dbReference type="SAM" id="MobiDB-lite"/>
    </source>
</evidence>
<organism evidence="5 6">
    <name type="scientific">Biomphalaria glabrata</name>
    <name type="common">Bloodfluke planorb</name>
    <name type="synonym">Freshwater snail</name>
    <dbReference type="NCBI Taxonomy" id="6526"/>
    <lineage>
        <taxon>Eukaryota</taxon>
        <taxon>Metazoa</taxon>
        <taxon>Spiralia</taxon>
        <taxon>Lophotrochozoa</taxon>
        <taxon>Mollusca</taxon>
        <taxon>Gastropoda</taxon>
        <taxon>Heterobranchia</taxon>
        <taxon>Euthyneura</taxon>
        <taxon>Panpulmonata</taxon>
        <taxon>Hygrophila</taxon>
        <taxon>Lymnaeoidea</taxon>
        <taxon>Planorbidae</taxon>
        <taxon>Biomphalaria</taxon>
    </lineage>
</organism>
<feature type="region of interest" description="Disordered" evidence="2">
    <location>
        <begin position="24"/>
        <end position="76"/>
    </location>
</feature>
<dbReference type="FunFam" id="2.40.10.10:FF:000068">
    <property type="entry name" value="transmembrane protease serine 2"/>
    <property type="match status" value="1"/>
</dbReference>
<evidence type="ECO:0000313" key="6">
    <source>
        <dbReference type="RefSeq" id="XP_055901679.1"/>
    </source>
</evidence>
<dbReference type="Pfam" id="PF00089">
    <property type="entry name" value="Trypsin"/>
    <property type="match status" value="1"/>
</dbReference>
<keyword evidence="3" id="KW-0732">Signal</keyword>
<dbReference type="InterPro" id="IPR018114">
    <property type="entry name" value="TRYPSIN_HIS"/>
</dbReference>
<dbReference type="CDD" id="cd00190">
    <property type="entry name" value="Tryp_SPc"/>
    <property type="match status" value="1"/>
</dbReference>
<dbReference type="Gene3D" id="2.40.10.10">
    <property type="entry name" value="Trypsin-like serine proteases"/>
    <property type="match status" value="1"/>
</dbReference>
<feature type="chain" id="PRO_5040922350" evidence="3">
    <location>
        <begin position="22"/>
        <end position="341"/>
    </location>
</feature>
<gene>
    <name evidence="6" type="primary">LOC106077361</name>
</gene>
<feature type="signal peptide" evidence="3">
    <location>
        <begin position="1"/>
        <end position="21"/>
    </location>
</feature>
<dbReference type="GeneID" id="106077361"/>
<dbReference type="RefSeq" id="XP_055901679.1">
    <property type="nucleotide sequence ID" value="XM_056045704.1"/>
</dbReference>
<evidence type="ECO:0000259" key="4">
    <source>
        <dbReference type="PROSITE" id="PS50240"/>
    </source>
</evidence>
<dbReference type="GO" id="GO:0004252">
    <property type="term" value="F:serine-type endopeptidase activity"/>
    <property type="evidence" value="ECO:0007669"/>
    <property type="project" value="InterPro"/>
</dbReference>
<dbReference type="OrthoDB" id="9970815at2759"/>
<name>A0A9W3BQ50_BIOGL</name>
<evidence type="ECO:0000256" key="3">
    <source>
        <dbReference type="SAM" id="SignalP"/>
    </source>
</evidence>
<dbReference type="SUPFAM" id="SSF50494">
    <property type="entry name" value="Trypsin-like serine proteases"/>
    <property type="match status" value="1"/>
</dbReference>
<keyword evidence="1" id="KW-1015">Disulfide bond</keyword>
<dbReference type="PROSITE" id="PS50240">
    <property type="entry name" value="TRYPSIN_DOM"/>
    <property type="match status" value="1"/>
</dbReference>
<accession>A0A9W3BQ50</accession>
<protein>
    <submittedName>
        <fullName evidence="6">Plasma kallikrein-like</fullName>
    </submittedName>
</protein>
<sequence>MHANVSKLLLNILVIPNLIEACQRSSPPHECHRPHWTQPPSPDKSPYVPPHTTKTFHGRTSGESLYTQNSKDWSGQTEVTTADDTRHDMDIQLSSCGTMANDPQGMIINGVLASEKSWPWMGMLKGERGLCGAVLISDRWALTAAHCLPNVFDLTFGQRDRARWSNGTQLRSADIEMAHPEYDKEKKMADIALIKLNESIEVTDSVHPICLPGPDMTYSACYVTGWGRNSLKSESSSRFLKQIKVNIMPQNACAYKWKLDGVHITKKHLCLKIDEPWPHPGLCSGDSGSPLSCKSSDRYYVIALGEFVETGCQRKYYPDVFTRVFPYMDWIRKTIKIYGLD</sequence>
<feature type="compositionally biased region" description="Polar residues" evidence="2">
    <location>
        <begin position="61"/>
        <end position="76"/>
    </location>
</feature>
<evidence type="ECO:0000256" key="1">
    <source>
        <dbReference type="ARBA" id="ARBA00023157"/>
    </source>
</evidence>
<dbReference type="PRINTS" id="PR00722">
    <property type="entry name" value="CHYMOTRYPSIN"/>
</dbReference>
<dbReference type="InterPro" id="IPR001314">
    <property type="entry name" value="Peptidase_S1A"/>
</dbReference>
<reference evidence="6" key="1">
    <citation type="submission" date="2025-08" db="UniProtKB">
        <authorList>
            <consortium name="RefSeq"/>
        </authorList>
    </citation>
    <scope>IDENTIFICATION</scope>
</reference>
<dbReference type="InterPro" id="IPR043504">
    <property type="entry name" value="Peptidase_S1_PA_chymotrypsin"/>
</dbReference>
<dbReference type="PROSITE" id="PS00134">
    <property type="entry name" value="TRYPSIN_HIS"/>
    <property type="match status" value="1"/>
</dbReference>
<dbReference type="AlphaFoldDB" id="A0A9W3BQ50"/>
<dbReference type="PANTHER" id="PTHR24252">
    <property type="entry name" value="ACROSIN-RELATED"/>
    <property type="match status" value="1"/>
</dbReference>
<dbReference type="Proteomes" id="UP001165740">
    <property type="component" value="Chromosome 11"/>
</dbReference>
<proteinExistence type="predicted"/>